<name>A0AA91Q058_CLALS</name>
<sequence length="261" mass="29868">MYELLIITKEWLHQSSSPKKFDDLTSIINKSYSKPMKKFGIIESPRISTPNEFLEDLRLTPGNDAFLVVLLGTKSHFDLIEKETGWKRHFDKDIRPLSGCYNSDIPNGHLSYFDSLSSRTIVKKTIATPGHDLDEDITDRVLASVGYNYHSEKPSESARVYEVTAFTSFLRGMGTQLINYTLDNFLQDPNCEYLGANKVSKRIIRAVVIEEHLLVPYYEKLGFKLTGEKEKMSQKGFGEAGLRCSEDFHWTILEKQIEPCL</sequence>
<organism evidence="1 2">
    <name type="scientific">Clavispora lusitaniae</name>
    <name type="common">Candida lusitaniae</name>
    <dbReference type="NCBI Taxonomy" id="36911"/>
    <lineage>
        <taxon>Eukaryota</taxon>
        <taxon>Fungi</taxon>
        <taxon>Dikarya</taxon>
        <taxon>Ascomycota</taxon>
        <taxon>Saccharomycotina</taxon>
        <taxon>Pichiomycetes</taxon>
        <taxon>Metschnikowiaceae</taxon>
        <taxon>Clavispora</taxon>
    </lineage>
</organism>
<dbReference type="Proteomes" id="UP000195602">
    <property type="component" value="Unassembled WGS sequence"/>
</dbReference>
<reference evidence="1 2" key="1">
    <citation type="submission" date="2017-04" db="EMBL/GenBank/DDBJ databases">
        <title>Draft genome of the yeast Clavispora lusitaniae type strain CBS 6936.</title>
        <authorList>
            <person name="Durrens P."/>
            <person name="Klopp C."/>
            <person name="Biteau N."/>
            <person name="Fitton-Ouhabi V."/>
            <person name="Dementhon K."/>
            <person name="Accoceberry I."/>
            <person name="Sherman D.J."/>
            <person name="Noel T."/>
        </authorList>
    </citation>
    <scope>NUCLEOTIDE SEQUENCE [LARGE SCALE GENOMIC DNA]</scope>
    <source>
        <strain evidence="1 2">CBS 6936</strain>
    </source>
</reference>
<proteinExistence type="predicted"/>
<comment type="caution">
    <text evidence="1">The sequence shown here is derived from an EMBL/GenBank/DDBJ whole genome shotgun (WGS) entry which is preliminary data.</text>
</comment>
<protein>
    <submittedName>
        <fullName evidence="1">Sporulation protein</fullName>
    </submittedName>
</protein>
<dbReference type="EMBL" id="LYUB02000006">
    <property type="protein sequence ID" value="OVF08903.1"/>
    <property type="molecule type" value="Genomic_DNA"/>
</dbReference>
<evidence type="ECO:0000313" key="1">
    <source>
        <dbReference type="EMBL" id="OVF08903.1"/>
    </source>
</evidence>
<evidence type="ECO:0000313" key="2">
    <source>
        <dbReference type="Proteomes" id="UP000195602"/>
    </source>
</evidence>
<dbReference type="KEGG" id="clus:A9F13_06g00231"/>
<gene>
    <name evidence="1" type="ORF">A9F13_06g00231</name>
</gene>
<accession>A0AA91Q058</accession>
<dbReference type="AlphaFoldDB" id="A0AA91Q058"/>